<sequence>MTERIPLAQHTKASLDQLYAEVDRLTAELADYDERTERLAAELRRYTEAESADAAAGSYAGRVQELEAVLASVRQLHQPIADDSGPSYCQTCTQEGTQPQRVGWWVPYPCPTVAALDSVAPAIAQPEPWLRVDFTSPDPTTANTSALSLRDHLTAEFPGVGMRISSNAVEGEPILRDPCPLCESSPTLIPRQLMDEHVATVHPEVQMLDTTPKNRSEQP</sequence>
<dbReference type="Proteomes" id="UP000010931">
    <property type="component" value="Unassembled WGS sequence"/>
</dbReference>
<dbReference type="RefSeq" id="WP_006377145.1">
    <property type="nucleotide sequence ID" value="NZ_AEJB01000272.1"/>
</dbReference>
<name>L7F940_STRT8</name>
<dbReference type="EMBL" id="AEJB01000272">
    <property type="protein sequence ID" value="ELP67619.1"/>
    <property type="molecule type" value="Genomic_DNA"/>
</dbReference>
<reference evidence="2 3" key="1">
    <citation type="journal article" date="2011" name="Plasmid">
        <title>Streptomyces turgidiscabies Car8 contains a modular pathogenicity island that shares virulence genes with other actinobacterial plant pathogens.</title>
        <authorList>
            <person name="Huguet-Tapia J.C."/>
            <person name="Badger J.H."/>
            <person name="Loria R."/>
            <person name="Pettis G.S."/>
        </authorList>
    </citation>
    <scope>NUCLEOTIDE SEQUENCE [LARGE SCALE GENOMIC DNA]</scope>
    <source>
        <strain evidence="2 3">Car8</strain>
    </source>
</reference>
<evidence type="ECO:0000313" key="3">
    <source>
        <dbReference type="Proteomes" id="UP000010931"/>
    </source>
</evidence>
<evidence type="ECO:0000256" key="1">
    <source>
        <dbReference type="SAM" id="Coils"/>
    </source>
</evidence>
<keyword evidence="3" id="KW-1185">Reference proteome</keyword>
<proteinExistence type="predicted"/>
<dbReference type="PATRIC" id="fig|698760.3.peg.3611"/>
<dbReference type="AlphaFoldDB" id="L7F940"/>
<feature type="coiled-coil region" evidence="1">
    <location>
        <begin position="8"/>
        <end position="49"/>
    </location>
</feature>
<organism evidence="2 3">
    <name type="scientific">Streptomyces turgidiscabies (strain Car8)</name>
    <dbReference type="NCBI Taxonomy" id="698760"/>
    <lineage>
        <taxon>Bacteria</taxon>
        <taxon>Bacillati</taxon>
        <taxon>Actinomycetota</taxon>
        <taxon>Actinomycetes</taxon>
        <taxon>Kitasatosporales</taxon>
        <taxon>Streptomycetaceae</taxon>
        <taxon>Streptomyces</taxon>
    </lineage>
</organism>
<accession>L7F940</accession>
<comment type="caution">
    <text evidence="2">The sequence shown here is derived from an EMBL/GenBank/DDBJ whole genome shotgun (WGS) entry which is preliminary data.</text>
</comment>
<gene>
    <name evidence="2" type="ORF">STRTUCAR8_08597</name>
</gene>
<evidence type="ECO:0000313" key="2">
    <source>
        <dbReference type="EMBL" id="ELP67619.1"/>
    </source>
</evidence>
<keyword evidence="1" id="KW-0175">Coiled coil</keyword>
<protein>
    <submittedName>
        <fullName evidence="2">Uncharacterized protein</fullName>
    </submittedName>
</protein>